<reference evidence="1" key="1">
    <citation type="submission" date="2017-08" db="EMBL/GenBank/DDBJ databases">
        <authorList>
            <person name="Polle J.E."/>
            <person name="Barry K."/>
            <person name="Cushman J."/>
            <person name="Schmutz J."/>
            <person name="Tran D."/>
            <person name="Hathwaick L.T."/>
            <person name="Yim W.C."/>
            <person name="Jenkins J."/>
            <person name="Mckie-Krisberg Z.M."/>
            <person name="Prochnik S."/>
            <person name="Lindquist E."/>
            <person name="Dockter R.B."/>
            <person name="Adam C."/>
            <person name="Molina H."/>
            <person name="Bunkerborg J."/>
            <person name="Jin E."/>
            <person name="Buchheim M."/>
            <person name="Magnuson J."/>
        </authorList>
    </citation>
    <scope>NUCLEOTIDE SEQUENCE</scope>
    <source>
        <strain evidence="1">CCAP 19/18</strain>
    </source>
</reference>
<comment type="caution">
    <text evidence="1">The sequence shown here is derived from an EMBL/GenBank/DDBJ whole genome shotgun (WGS) entry which is preliminary data.</text>
</comment>
<evidence type="ECO:0008006" key="3">
    <source>
        <dbReference type="Google" id="ProtNLM"/>
    </source>
</evidence>
<organism evidence="1 2">
    <name type="scientific">Dunaliella salina</name>
    <name type="common">Green alga</name>
    <name type="synonym">Protococcus salinus</name>
    <dbReference type="NCBI Taxonomy" id="3046"/>
    <lineage>
        <taxon>Eukaryota</taxon>
        <taxon>Viridiplantae</taxon>
        <taxon>Chlorophyta</taxon>
        <taxon>core chlorophytes</taxon>
        <taxon>Chlorophyceae</taxon>
        <taxon>CS clade</taxon>
        <taxon>Chlamydomonadales</taxon>
        <taxon>Dunaliellaceae</taxon>
        <taxon>Dunaliella</taxon>
    </lineage>
</organism>
<proteinExistence type="predicted"/>
<sequence>MNVQRESIQPTPTPRTSPLLRQAVCHCTGGPVGKWHQLGRQCHL</sequence>
<protein>
    <recommendedName>
        <fullName evidence="3">Encoded protein</fullName>
    </recommendedName>
</protein>
<dbReference type="EMBL" id="MU071673">
    <property type="protein sequence ID" value="KAF5825926.1"/>
    <property type="molecule type" value="Genomic_DNA"/>
</dbReference>
<evidence type="ECO:0000313" key="1">
    <source>
        <dbReference type="EMBL" id="KAF5825926.1"/>
    </source>
</evidence>
<dbReference type="Proteomes" id="UP000815325">
    <property type="component" value="Unassembled WGS sequence"/>
</dbReference>
<gene>
    <name evidence="1" type="ORF">DUNSADRAFT_5894</name>
</gene>
<evidence type="ECO:0000313" key="2">
    <source>
        <dbReference type="Proteomes" id="UP000815325"/>
    </source>
</evidence>
<accession>A0ABQ7FUW8</accession>
<keyword evidence="2" id="KW-1185">Reference proteome</keyword>
<name>A0ABQ7FUW8_DUNSA</name>